<keyword evidence="2" id="KW-1185">Reference proteome</keyword>
<dbReference type="Proteomes" id="UP000799778">
    <property type="component" value="Unassembled WGS sequence"/>
</dbReference>
<dbReference type="AlphaFoldDB" id="A0A6A5XC04"/>
<dbReference type="EMBL" id="ML978076">
    <property type="protein sequence ID" value="KAF2010488.1"/>
    <property type="molecule type" value="Genomic_DNA"/>
</dbReference>
<evidence type="ECO:0000313" key="1">
    <source>
        <dbReference type="EMBL" id="KAF2010488.1"/>
    </source>
</evidence>
<protein>
    <submittedName>
        <fullName evidence="1">Uncharacterized protein</fullName>
    </submittedName>
</protein>
<dbReference type="OrthoDB" id="5365129at2759"/>
<accession>A0A6A5XC04</accession>
<evidence type="ECO:0000313" key="2">
    <source>
        <dbReference type="Proteomes" id="UP000799778"/>
    </source>
</evidence>
<proteinExistence type="predicted"/>
<organism evidence="1 2">
    <name type="scientific">Aaosphaeria arxii CBS 175.79</name>
    <dbReference type="NCBI Taxonomy" id="1450172"/>
    <lineage>
        <taxon>Eukaryota</taxon>
        <taxon>Fungi</taxon>
        <taxon>Dikarya</taxon>
        <taxon>Ascomycota</taxon>
        <taxon>Pezizomycotina</taxon>
        <taxon>Dothideomycetes</taxon>
        <taxon>Pleosporomycetidae</taxon>
        <taxon>Pleosporales</taxon>
        <taxon>Pleosporales incertae sedis</taxon>
        <taxon>Aaosphaeria</taxon>
    </lineage>
</organism>
<sequence length="319" mass="34725">MSVIDAIGLVGTLLTTIGFAQSNLPDASPRGASIRVKVGLQNTTSSDYGGRIAKIQAYDSNNAKIGDLSPGADIQSGDIADYTFDQQSPGTQSQYISFLGTNGGICLSWIVLKNLDGAADAAWTGDVGYKCGHAWNWGREVAGRDSNGQPYKPFCTWIDADHTDNIDTGAIKIDFLAYGEKLKDTISQDTACSKTIFAKDAVEIDGVPSKKTRRAISKDRPQWMTDRLLVSSFPSDNATMLCQSETSYGPDAIGSDGYYCNMATRELFPLCEMHNVEGCINIDKDNKVVTKRSLVAKRSTDLHYRSYTQVDHLDVNEVD</sequence>
<dbReference type="GeneID" id="54282824"/>
<gene>
    <name evidence="1" type="ORF">BU24DRAFT_399872</name>
</gene>
<dbReference type="RefSeq" id="XP_033378827.1">
    <property type="nucleotide sequence ID" value="XM_033525427.1"/>
</dbReference>
<reference evidence="1" key="1">
    <citation type="journal article" date="2020" name="Stud. Mycol.">
        <title>101 Dothideomycetes genomes: a test case for predicting lifestyles and emergence of pathogens.</title>
        <authorList>
            <person name="Haridas S."/>
            <person name="Albert R."/>
            <person name="Binder M."/>
            <person name="Bloem J."/>
            <person name="Labutti K."/>
            <person name="Salamov A."/>
            <person name="Andreopoulos B."/>
            <person name="Baker S."/>
            <person name="Barry K."/>
            <person name="Bills G."/>
            <person name="Bluhm B."/>
            <person name="Cannon C."/>
            <person name="Castanera R."/>
            <person name="Culley D."/>
            <person name="Daum C."/>
            <person name="Ezra D."/>
            <person name="Gonzalez J."/>
            <person name="Henrissat B."/>
            <person name="Kuo A."/>
            <person name="Liang C."/>
            <person name="Lipzen A."/>
            <person name="Lutzoni F."/>
            <person name="Magnuson J."/>
            <person name="Mondo S."/>
            <person name="Nolan M."/>
            <person name="Ohm R."/>
            <person name="Pangilinan J."/>
            <person name="Park H.-J."/>
            <person name="Ramirez L."/>
            <person name="Alfaro M."/>
            <person name="Sun H."/>
            <person name="Tritt A."/>
            <person name="Yoshinaga Y."/>
            <person name="Zwiers L.-H."/>
            <person name="Turgeon B."/>
            <person name="Goodwin S."/>
            <person name="Spatafora J."/>
            <person name="Crous P."/>
            <person name="Grigoriev I."/>
        </authorList>
    </citation>
    <scope>NUCLEOTIDE SEQUENCE</scope>
    <source>
        <strain evidence="1">CBS 175.79</strain>
    </source>
</reference>
<name>A0A6A5XC04_9PLEO</name>